<name>A0A0E9P5N5_ANGAN</name>
<protein>
    <submittedName>
        <fullName evidence="1">Uncharacterized protein</fullName>
    </submittedName>
</protein>
<reference evidence="1" key="1">
    <citation type="submission" date="2014-11" db="EMBL/GenBank/DDBJ databases">
        <authorList>
            <person name="Amaro Gonzalez C."/>
        </authorList>
    </citation>
    <scope>NUCLEOTIDE SEQUENCE</scope>
</reference>
<sequence length="24" mass="2893">MGSVSSCFRRRTPKCHKTHCRCRR</sequence>
<dbReference type="AlphaFoldDB" id="A0A0E9P5N5"/>
<dbReference type="EMBL" id="GBXM01108853">
    <property type="protein sequence ID" value="JAG99723.1"/>
    <property type="molecule type" value="Transcribed_RNA"/>
</dbReference>
<proteinExistence type="predicted"/>
<accession>A0A0E9P5N5</accession>
<reference evidence="1" key="2">
    <citation type="journal article" date="2015" name="Fish Shellfish Immunol.">
        <title>Early steps in the European eel (Anguilla anguilla)-Vibrio vulnificus interaction in the gills: Role of the RtxA13 toxin.</title>
        <authorList>
            <person name="Callol A."/>
            <person name="Pajuelo D."/>
            <person name="Ebbesson L."/>
            <person name="Teles M."/>
            <person name="MacKenzie S."/>
            <person name="Amaro C."/>
        </authorList>
    </citation>
    <scope>NUCLEOTIDE SEQUENCE</scope>
</reference>
<evidence type="ECO:0000313" key="1">
    <source>
        <dbReference type="EMBL" id="JAG99723.1"/>
    </source>
</evidence>
<organism evidence="1">
    <name type="scientific">Anguilla anguilla</name>
    <name type="common">European freshwater eel</name>
    <name type="synonym">Muraena anguilla</name>
    <dbReference type="NCBI Taxonomy" id="7936"/>
    <lineage>
        <taxon>Eukaryota</taxon>
        <taxon>Metazoa</taxon>
        <taxon>Chordata</taxon>
        <taxon>Craniata</taxon>
        <taxon>Vertebrata</taxon>
        <taxon>Euteleostomi</taxon>
        <taxon>Actinopterygii</taxon>
        <taxon>Neopterygii</taxon>
        <taxon>Teleostei</taxon>
        <taxon>Anguilliformes</taxon>
        <taxon>Anguillidae</taxon>
        <taxon>Anguilla</taxon>
    </lineage>
</organism>